<evidence type="ECO:0000256" key="1">
    <source>
        <dbReference type="SAM" id="MobiDB-lite"/>
    </source>
</evidence>
<reference evidence="3 4" key="2">
    <citation type="submission" date="2018-11" db="EMBL/GenBank/DDBJ databases">
        <authorList>
            <consortium name="Pathogen Informatics"/>
        </authorList>
    </citation>
    <scope>NUCLEOTIDE SEQUENCE [LARGE SCALE GENOMIC DNA]</scope>
</reference>
<keyword evidence="2" id="KW-0472">Membrane</keyword>
<keyword evidence="2" id="KW-0812">Transmembrane</keyword>
<proteinExistence type="predicted"/>
<reference evidence="5" key="1">
    <citation type="submission" date="2017-02" db="UniProtKB">
        <authorList>
            <consortium name="WormBaseParasite"/>
        </authorList>
    </citation>
    <scope>IDENTIFICATION</scope>
</reference>
<dbReference type="STRING" id="103827.A0A0N5CW99"/>
<protein>
    <submittedName>
        <fullName evidence="3 5">Uncharacterized protein</fullName>
    </submittedName>
</protein>
<dbReference type="EMBL" id="UYYF01004295">
    <property type="protein sequence ID" value="VDN01745.1"/>
    <property type="molecule type" value="Genomic_DNA"/>
</dbReference>
<organism evidence="5">
    <name type="scientific">Thelazia callipaeda</name>
    <name type="common">Oriental eyeworm</name>
    <name type="synonym">Parasitic nematode</name>
    <dbReference type="NCBI Taxonomy" id="103827"/>
    <lineage>
        <taxon>Eukaryota</taxon>
        <taxon>Metazoa</taxon>
        <taxon>Ecdysozoa</taxon>
        <taxon>Nematoda</taxon>
        <taxon>Chromadorea</taxon>
        <taxon>Rhabditida</taxon>
        <taxon>Spirurina</taxon>
        <taxon>Spiruromorpha</taxon>
        <taxon>Thelazioidea</taxon>
        <taxon>Thelaziidae</taxon>
        <taxon>Thelazia</taxon>
    </lineage>
</organism>
<keyword evidence="2" id="KW-1133">Transmembrane helix</keyword>
<accession>A0A0N5CW99</accession>
<evidence type="ECO:0000313" key="4">
    <source>
        <dbReference type="Proteomes" id="UP000276776"/>
    </source>
</evidence>
<dbReference type="OMA" id="CAMFGNR"/>
<evidence type="ECO:0000313" key="3">
    <source>
        <dbReference type="EMBL" id="VDN01745.1"/>
    </source>
</evidence>
<dbReference type="OrthoDB" id="5866834at2759"/>
<dbReference type="AlphaFoldDB" id="A0A0N5CW99"/>
<gene>
    <name evidence="3" type="ORF">TCLT_LOCUS4604</name>
</gene>
<feature type="transmembrane region" description="Helical" evidence="2">
    <location>
        <begin position="40"/>
        <end position="59"/>
    </location>
</feature>
<feature type="compositionally biased region" description="Polar residues" evidence="1">
    <location>
        <begin position="225"/>
        <end position="239"/>
    </location>
</feature>
<evidence type="ECO:0000256" key="2">
    <source>
        <dbReference type="SAM" id="Phobius"/>
    </source>
</evidence>
<evidence type="ECO:0000313" key="5">
    <source>
        <dbReference type="WBParaSite" id="TCLT_0000461501-mRNA-1"/>
    </source>
</evidence>
<dbReference type="WBParaSite" id="TCLT_0000461501-mRNA-1">
    <property type="protein sequence ID" value="TCLT_0000461501-mRNA-1"/>
    <property type="gene ID" value="TCLT_0000461501"/>
</dbReference>
<name>A0A0N5CW99_THECL</name>
<dbReference type="Proteomes" id="UP000276776">
    <property type="component" value="Unassembled WGS sequence"/>
</dbReference>
<sequence length="432" mass="49236">MISWRRTIVRGICTAMSGNPSSSLSYQQQQQRINLDVSGLIRLILITFTTIRLITLITLPQVDAVKLPLQSASGLYHATPRKALLFGTRSKLSSSIYADSIQRLRDLTAERRKKSDHLKSQDHSMQILSVLKRDKPSNLSFHTSNDHFNQFMPSFVAISDDHKQQIFHNKLNMLTSSTSPVPSLPNIPKSVYSHDCSIGNCLLNNGDNFRLLHEAEVIRTKEKQLSPQTNIFPASNSKSNNEDTESDFVPDQSSLRTDLKTVRRKMQSSRVLEPVHALSYYELRKNFKNDAQYGDDSKVISSISKTAPPFAGGAELTDFIQPIETTTQFLDTYEKSNTNSEHLIALSDSHESNKYQMIRSPESRRTYASLQSPPRMSSYLPAPEIYIPVKSSFTIPEYSNYDAHRTEHFTQPPTYTTNYEPYTHVCFNFYYR</sequence>
<keyword evidence="4" id="KW-1185">Reference proteome</keyword>
<feature type="region of interest" description="Disordered" evidence="1">
    <location>
        <begin position="224"/>
        <end position="253"/>
    </location>
</feature>